<keyword evidence="2" id="KW-0378">Hydrolase</keyword>
<dbReference type="InterPro" id="IPR036380">
    <property type="entry name" value="Isochorismatase-like_sf"/>
</dbReference>
<proteinExistence type="predicted"/>
<dbReference type="RefSeq" id="WP_089037257.1">
    <property type="nucleotide sequence ID" value="NZ_CP022278.1"/>
</dbReference>
<dbReference type="InterPro" id="IPR050272">
    <property type="entry name" value="Isochorismatase-like_hydrls"/>
</dbReference>
<dbReference type="Proteomes" id="UP000198238">
    <property type="component" value="Chromosome"/>
</dbReference>
<evidence type="ECO:0000313" key="2">
    <source>
        <dbReference type="EMBL" id="ASK28572.1"/>
    </source>
</evidence>
<name>A0A220S559_9NEIS</name>
<gene>
    <name evidence="2" type="ORF">BG910_11395</name>
</gene>
<dbReference type="Pfam" id="PF00857">
    <property type="entry name" value="Isochorismatase"/>
    <property type="match status" value="1"/>
</dbReference>
<reference evidence="2 3" key="1">
    <citation type="submission" date="2017-06" db="EMBL/GenBank/DDBJ databases">
        <title>Neisseria chenwenguii sp. nov., isolated from the intestinal contents of Tibetan Plateau Pika in Yushu, Qinghai Province, China.</title>
        <authorList>
            <person name="Zhang G."/>
        </authorList>
    </citation>
    <scope>NUCLEOTIDE SEQUENCE [LARGE SCALE GENOMIC DNA]</scope>
    <source>
        <strain evidence="2 3">10023</strain>
    </source>
</reference>
<feature type="domain" description="Isochorismatase-like" evidence="1">
    <location>
        <begin position="4"/>
        <end position="161"/>
    </location>
</feature>
<accession>A0A220S559</accession>
<protein>
    <submittedName>
        <fullName evidence="2">Cysteine hydrolase</fullName>
    </submittedName>
</protein>
<dbReference type="PANTHER" id="PTHR43540">
    <property type="entry name" value="PEROXYUREIDOACRYLATE/UREIDOACRYLATE AMIDOHYDROLASE-RELATED"/>
    <property type="match status" value="1"/>
</dbReference>
<dbReference type="PANTHER" id="PTHR43540:SF15">
    <property type="entry name" value="BLR5631 PROTEIN"/>
    <property type="match status" value="1"/>
</dbReference>
<dbReference type="GO" id="GO:0016787">
    <property type="term" value="F:hydrolase activity"/>
    <property type="evidence" value="ECO:0007669"/>
    <property type="project" value="UniProtKB-KW"/>
</dbReference>
<dbReference type="EMBL" id="CP022278">
    <property type="protein sequence ID" value="ASK28572.1"/>
    <property type="molecule type" value="Genomic_DNA"/>
</dbReference>
<dbReference type="InterPro" id="IPR000868">
    <property type="entry name" value="Isochorismatase-like_dom"/>
</dbReference>
<evidence type="ECO:0000259" key="1">
    <source>
        <dbReference type="Pfam" id="PF00857"/>
    </source>
</evidence>
<keyword evidence="3" id="KW-1185">Reference proteome</keyword>
<dbReference type="SUPFAM" id="SSF52499">
    <property type="entry name" value="Isochorismatase-like hydrolases"/>
    <property type="match status" value="1"/>
</dbReference>
<dbReference type="OrthoDB" id="5360912at2"/>
<dbReference type="CDD" id="cd01014">
    <property type="entry name" value="nicotinamidase_related"/>
    <property type="match status" value="1"/>
</dbReference>
<sequence length="164" mass="17444">MKPALIVIDVQNEYFGSAGGAFPQWQADETAARIAARIRQAKADGWTVIAIQHISPDDGSVFQRGTHGAALHESVASLLDDCPLVEKAHADSFLNTDLKAVLQERGIEELVLCGIMTQNCITHTAVSPQAGAYKVSVLADCCTAPSEIVHLVALRALADRVVVA</sequence>
<evidence type="ECO:0000313" key="3">
    <source>
        <dbReference type="Proteomes" id="UP000198238"/>
    </source>
</evidence>
<dbReference type="Gene3D" id="3.40.50.850">
    <property type="entry name" value="Isochorismatase-like"/>
    <property type="match status" value="1"/>
</dbReference>
<dbReference type="AlphaFoldDB" id="A0A220S559"/>
<organism evidence="2 3">
    <name type="scientific">Neisseria chenwenguii</name>
    <dbReference type="NCBI Taxonomy" id="1853278"/>
    <lineage>
        <taxon>Bacteria</taxon>
        <taxon>Pseudomonadati</taxon>
        <taxon>Pseudomonadota</taxon>
        <taxon>Betaproteobacteria</taxon>
        <taxon>Neisseriales</taxon>
        <taxon>Neisseriaceae</taxon>
        <taxon>Neisseria</taxon>
    </lineage>
</organism>
<dbReference type="KEGG" id="nei:BG910_11395"/>